<dbReference type="Proteomes" id="UP001190700">
    <property type="component" value="Unassembled WGS sequence"/>
</dbReference>
<evidence type="ECO:0000313" key="6">
    <source>
        <dbReference type="Proteomes" id="UP001190700"/>
    </source>
</evidence>
<dbReference type="Pfam" id="PF00109">
    <property type="entry name" value="ketoacyl-synt"/>
    <property type="match status" value="1"/>
</dbReference>
<dbReference type="SUPFAM" id="SSF53901">
    <property type="entry name" value="Thiolase-like"/>
    <property type="match status" value="1"/>
</dbReference>
<keyword evidence="2" id="KW-0808">Transferase</keyword>
<reference evidence="5 6" key="1">
    <citation type="journal article" date="2015" name="Genome Biol. Evol.">
        <title>Comparative Genomics of a Bacterivorous Green Alga Reveals Evolutionary Causalities and Consequences of Phago-Mixotrophic Mode of Nutrition.</title>
        <authorList>
            <person name="Burns J.A."/>
            <person name="Paasch A."/>
            <person name="Narechania A."/>
            <person name="Kim E."/>
        </authorList>
    </citation>
    <scope>NUCLEOTIDE SEQUENCE [LARGE SCALE GENOMIC DNA]</scope>
    <source>
        <strain evidence="5 6">PLY_AMNH</strain>
    </source>
</reference>
<gene>
    <name evidence="5" type="ORF">CYMTET_42840</name>
</gene>
<dbReference type="Gene3D" id="3.40.47.10">
    <property type="match status" value="1"/>
</dbReference>
<dbReference type="PANTHER" id="PTHR11712">
    <property type="entry name" value="POLYKETIDE SYNTHASE-RELATED"/>
    <property type="match status" value="1"/>
</dbReference>
<feature type="region of interest" description="Disordered" evidence="3">
    <location>
        <begin position="1"/>
        <end position="20"/>
    </location>
</feature>
<dbReference type="GO" id="GO:0004315">
    <property type="term" value="F:3-oxoacyl-[acyl-carrier-protein] synthase activity"/>
    <property type="evidence" value="ECO:0007669"/>
    <property type="project" value="UniProtKB-EC"/>
</dbReference>
<dbReference type="InterPro" id="IPR000794">
    <property type="entry name" value="Beta-ketoacyl_synthase"/>
</dbReference>
<accession>A0AAE0C3C5</accession>
<evidence type="ECO:0000259" key="4">
    <source>
        <dbReference type="Pfam" id="PF00109"/>
    </source>
</evidence>
<name>A0AAE0C3C5_9CHLO</name>
<dbReference type="PANTHER" id="PTHR11712:SF297">
    <property type="entry name" value="3-OXOACYL-[ACYL-CARRIER-PROTEIN] SYNTHASE, MITOCHONDRIAL"/>
    <property type="match status" value="1"/>
</dbReference>
<dbReference type="EMBL" id="LGRX02028756">
    <property type="protein sequence ID" value="KAK3247667.1"/>
    <property type="molecule type" value="Genomic_DNA"/>
</dbReference>
<keyword evidence="6" id="KW-1185">Reference proteome</keyword>
<organism evidence="5 6">
    <name type="scientific">Cymbomonas tetramitiformis</name>
    <dbReference type="NCBI Taxonomy" id="36881"/>
    <lineage>
        <taxon>Eukaryota</taxon>
        <taxon>Viridiplantae</taxon>
        <taxon>Chlorophyta</taxon>
        <taxon>Pyramimonadophyceae</taxon>
        <taxon>Pyramimonadales</taxon>
        <taxon>Pyramimonadaceae</taxon>
        <taxon>Cymbomonas</taxon>
    </lineage>
</organism>
<feature type="compositionally biased region" description="Basic and acidic residues" evidence="3">
    <location>
        <begin position="48"/>
        <end position="59"/>
    </location>
</feature>
<dbReference type="GO" id="GO:0006633">
    <property type="term" value="P:fatty acid biosynthetic process"/>
    <property type="evidence" value="ECO:0007669"/>
    <property type="project" value="TreeGrafter"/>
</dbReference>
<proteinExistence type="predicted"/>
<evidence type="ECO:0000256" key="1">
    <source>
        <dbReference type="ARBA" id="ARBA00013191"/>
    </source>
</evidence>
<evidence type="ECO:0000256" key="3">
    <source>
        <dbReference type="SAM" id="MobiDB-lite"/>
    </source>
</evidence>
<feature type="region of interest" description="Disordered" evidence="3">
    <location>
        <begin position="48"/>
        <end position="68"/>
    </location>
</feature>
<dbReference type="InterPro" id="IPR014030">
    <property type="entry name" value="Ketoacyl_synth_N"/>
</dbReference>
<evidence type="ECO:0000313" key="5">
    <source>
        <dbReference type="EMBL" id="KAK3247667.1"/>
    </source>
</evidence>
<dbReference type="EC" id="2.3.1.41" evidence="1"/>
<protein>
    <recommendedName>
        <fullName evidence="1">beta-ketoacyl-[acyl-carrier-protein] synthase I</fullName>
        <ecNumber evidence="1">2.3.1.41</ecNumber>
    </recommendedName>
</protein>
<dbReference type="AlphaFoldDB" id="A0AAE0C3C5"/>
<sequence length="112" mass="11905">MTSTIAGRVPTEQLSSVPWSPKVDSRRAATFTSFALTAAAEALLDAGWKPEHQTSRERTGVAIGSGMSSASDMAEAGRLLKGGQGRRISPYFIPRILVNMAAGAVSMEYGFR</sequence>
<feature type="domain" description="Beta-ketoacyl synthase-like N-terminal" evidence="4">
    <location>
        <begin position="25"/>
        <end position="112"/>
    </location>
</feature>
<dbReference type="InterPro" id="IPR016039">
    <property type="entry name" value="Thiolase-like"/>
</dbReference>
<evidence type="ECO:0000256" key="2">
    <source>
        <dbReference type="ARBA" id="ARBA00022679"/>
    </source>
</evidence>
<comment type="caution">
    <text evidence="5">The sequence shown here is derived from an EMBL/GenBank/DDBJ whole genome shotgun (WGS) entry which is preliminary data.</text>
</comment>
<dbReference type="GO" id="GO:0005739">
    <property type="term" value="C:mitochondrion"/>
    <property type="evidence" value="ECO:0007669"/>
    <property type="project" value="TreeGrafter"/>
</dbReference>